<dbReference type="OrthoDB" id="1718131at2759"/>
<reference evidence="1" key="1">
    <citation type="submission" date="2022-04" db="EMBL/GenBank/DDBJ databases">
        <title>Carnegiea gigantea Genome sequencing and assembly v2.</title>
        <authorList>
            <person name="Copetti D."/>
            <person name="Sanderson M.J."/>
            <person name="Burquez A."/>
            <person name="Wojciechowski M.F."/>
        </authorList>
    </citation>
    <scope>NUCLEOTIDE SEQUENCE</scope>
    <source>
        <strain evidence="1">SGP5-SGP5p</strain>
        <tissue evidence="1">Aerial part</tissue>
    </source>
</reference>
<name>A0A9Q1JJJ2_9CARY</name>
<sequence>MHRYFSYVLERNALSHLLNPKWLGRGKILPITDPVETGVGLVAQRIRARGYEPRCRGFESLLAHNRLQREGPFPVGPLGRIDDYIFDALLVHLRILNWLVVNSLRTMEQKIIPDLHREHNENLIQRDRKNTGKGLPTYLLLTVKASPFILN</sequence>
<dbReference type="EMBL" id="JAKOGI010001474">
    <property type="protein sequence ID" value="KAJ8425434.1"/>
    <property type="molecule type" value="Genomic_DNA"/>
</dbReference>
<organism evidence="1 2">
    <name type="scientific">Carnegiea gigantea</name>
    <dbReference type="NCBI Taxonomy" id="171969"/>
    <lineage>
        <taxon>Eukaryota</taxon>
        <taxon>Viridiplantae</taxon>
        <taxon>Streptophyta</taxon>
        <taxon>Embryophyta</taxon>
        <taxon>Tracheophyta</taxon>
        <taxon>Spermatophyta</taxon>
        <taxon>Magnoliopsida</taxon>
        <taxon>eudicotyledons</taxon>
        <taxon>Gunneridae</taxon>
        <taxon>Pentapetalae</taxon>
        <taxon>Caryophyllales</taxon>
        <taxon>Cactineae</taxon>
        <taxon>Cactaceae</taxon>
        <taxon>Cactoideae</taxon>
        <taxon>Echinocereeae</taxon>
        <taxon>Carnegiea</taxon>
    </lineage>
</organism>
<dbReference type="Proteomes" id="UP001153076">
    <property type="component" value="Unassembled WGS sequence"/>
</dbReference>
<proteinExistence type="predicted"/>
<gene>
    <name evidence="1" type="ORF">Cgig2_032234</name>
</gene>
<accession>A0A9Q1JJJ2</accession>
<keyword evidence="2" id="KW-1185">Reference proteome</keyword>
<evidence type="ECO:0000313" key="2">
    <source>
        <dbReference type="Proteomes" id="UP001153076"/>
    </source>
</evidence>
<protein>
    <submittedName>
        <fullName evidence="1">Uncharacterized protein</fullName>
    </submittedName>
</protein>
<evidence type="ECO:0000313" key="1">
    <source>
        <dbReference type="EMBL" id="KAJ8425434.1"/>
    </source>
</evidence>
<dbReference type="AlphaFoldDB" id="A0A9Q1JJJ2"/>
<comment type="caution">
    <text evidence="1">The sequence shown here is derived from an EMBL/GenBank/DDBJ whole genome shotgun (WGS) entry which is preliminary data.</text>
</comment>